<dbReference type="Proteomes" id="UP000003477">
    <property type="component" value="Unassembled WGS sequence"/>
</dbReference>
<accession>G5J013</accession>
<proteinExistence type="predicted"/>
<evidence type="ECO:0008006" key="3">
    <source>
        <dbReference type="Google" id="ProtNLM"/>
    </source>
</evidence>
<protein>
    <recommendedName>
        <fullName evidence="3">DUF4435 domain-containing protein</fullName>
    </recommendedName>
</protein>
<name>G5J013_CROWT</name>
<dbReference type="GeneID" id="88764731"/>
<dbReference type="PATRIC" id="fig|423471.3.peg.785"/>
<evidence type="ECO:0000313" key="1">
    <source>
        <dbReference type="EMBL" id="EHJ14473.1"/>
    </source>
</evidence>
<evidence type="ECO:0000313" key="2">
    <source>
        <dbReference type="Proteomes" id="UP000003477"/>
    </source>
</evidence>
<sequence>MNDIEVKDPEFCQIILKHRRIKNNLVILCEGTREYLNVHTPQQIKRLDDFPDANFWKQTIPMEWKSKKPVFIPCGSRSDILRIYPQLIDLHNNDPDNSYLSLHKLFILIDLDIQCQDISNICPHYQTTEELYHAIYENNPIDTNIIDQSKIIITGWIHKEAYFLEPDLQDYLQNELPLTKITYKNNPLSLETIYQDMIQDINDNPDINHRDNINNVLQRIEKFLSMSIPDKNSLINECEKLNQNSTITPQEKRKLIEVILKIVKAKPYWEDEITIEDDYLSENKAEDNVLLAIARFYANSCNLSDQSNSTVYHIPQWVNFLYTKHKELR</sequence>
<comment type="caution">
    <text evidence="1">The sequence shown here is derived from an EMBL/GenBank/DDBJ whole genome shotgun (WGS) entry which is preliminary data.</text>
</comment>
<gene>
    <name evidence="1" type="ORF">CWATWH0003_0851</name>
</gene>
<organism evidence="1 2">
    <name type="scientific">Crocosphaera watsonii WH 0003</name>
    <dbReference type="NCBI Taxonomy" id="423471"/>
    <lineage>
        <taxon>Bacteria</taxon>
        <taxon>Bacillati</taxon>
        <taxon>Cyanobacteriota</taxon>
        <taxon>Cyanophyceae</taxon>
        <taxon>Oscillatoriophycideae</taxon>
        <taxon>Chroococcales</taxon>
        <taxon>Aphanothecaceae</taxon>
        <taxon>Crocosphaera</taxon>
    </lineage>
</organism>
<dbReference type="RefSeq" id="WP_007309403.1">
    <property type="nucleotide sequence ID" value="NZ_AESD01000137.1"/>
</dbReference>
<reference evidence="1 2" key="1">
    <citation type="journal article" date="2011" name="Front. Microbiol.">
        <title>Two Strains of Crocosphaera watsonii with Highly Conserved Genomes are Distinguished by Strain-Specific Features.</title>
        <authorList>
            <person name="Bench S.R."/>
            <person name="Ilikchyan I.N."/>
            <person name="Tripp H.J."/>
            <person name="Zehr J.P."/>
        </authorList>
    </citation>
    <scope>NUCLEOTIDE SEQUENCE [LARGE SCALE GENOMIC DNA]</scope>
    <source>
        <strain evidence="1 2">WH 0003</strain>
    </source>
</reference>
<dbReference type="EMBL" id="AESD01000137">
    <property type="protein sequence ID" value="EHJ14473.1"/>
    <property type="molecule type" value="Genomic_DNA"/>
</dbReference>
<dbReference type="AlphaFoldDB" id="G5J013"/>